<accession>A0A369J9M5</accession>
<name>A0A369J9M5_HYPMA</name>
<sequence length="595" mass="65910">MSIPVTALTPRKPKLSRRANIPLAFPASGHSPDAPVGGGILASDNTDRKSTDAEMERSTSASGSSSSDEEEQFFTDEMDLDTDRSDESESDDEEQYDQLCDDDDDDDEEPISPFSSDDSQQTPRPRLHQSHLYGKQTGHHTPSLASDSAATSTCSFYSPDPDPRLQPRRTFFPFPIDIPDKLLSQACASPRLDEEMDIDENNGEDPLGADDSQNQSHSSRGSLSESFLGDSSHAPVNAADTKKAPRQLHSKTAAQNPPPPPPTSRSPPVSNHVGKKHRPGAVLDLHADIRVLVFRAMGRVAGEPIMPSNIASTEAVRLFAATKREDHGPSCPGLKVDISTPDIASGWNKRASILFGDYFRLQPGYESADEIVVRSHFMTHLQTLRKQWVKSRLELDSTGQQALSDQNVMKARGTHRRNLLDRRQKVCVALMADPSIQRLIPLISSLKSEVMSGDESDHRNGERKYVIRRLAWRNPELDHFFMILDALHLSMRFGSDGRAKRGKFPHPRIRDVPRPAAEVDAVPALPINFYNPKWLDTLDPLSKRLLDAQDPVSLDFSPYIMRRAKKFEHVINSSTAPLPDNHPSLPPKVPAPVVP</sequence>
<reference evidence="2" key="1">
    <citation type="submission" date="2018-04" db="EMBL/GenBank/DDBJ databases">
        <title>Whole genome sequencing of Hypsizygus marmoreus.</title>
        <authorList>
            <person name="Choi I.-G."/>
            <person name="Min B."/>
            <person name="Kim J.-G."/>
            <person name="Kim S."/>
            <person name="Oh Y.-L."/>
            <person name="Kong W.-S."/>
            <person name="Park H."/>
            <person name="Jeong J."/>
            <person name="Song E.-S."/>
        </authorList>
    </citation>
    <scope>NUCLEOTIDE SEQUENCE [LARGE SCALE GENOMIC DNA]</scope>
    <source>
        <strain evidence="2">51987-8</strain>
    </source>
</reference>
<feature type="region of interest" description="Disordered" evidence="1">
    <location>
        <begin position="1"/>
        <end position="280"/>
    </location>
</feature>
<dbReference type="Proteomes" id="UP000076154">
    <property type="component" value="Unassembled WGS sequence"/>
</dbReference>
<evidence type="ECO:0000313" key="3">
    <source>
        <dbReference type="Proteomes" id="UP000076154"/>
    </source>
</evidence>
<evidence type="ECO:0000313" key="2">
    <source>
        <dbReference type="EMBL" id="RDB16154.1"/>
    </source>
</evidence>
<feature type="compositionally biased region" description="Polar residues" evidence="1">
    <location>
        <begin position="211"/>
        <end position="225"/>
    </location>
</feature>
<dbReference type="InParanoid" id="A0A369J9M5"/>
<organism evidence="2 3">
    <name type="scientific">Hypsizygus marmoreus</name>
    <name type="common">White beech mushroom</name>
    <name type="synonym">Agaricus marmoreus</name>
    <dbReference type="NCBI Taxonomy" id="39966"/>
    <lineage>
        <taxon>Eukaryota</taxon>
        <taxon>Fungi</taxon>
        <taxon>Dikarya</taxon>
        <taxon>Basidiomycota</taxon>
        <taxon>Agaricomycotina</taxon>
        <taxon>Agaricomycetes</taxon>
        <taxon>Agaricomycetidae</taxon>
        <taxon>Agaricales</taxon>
        <taxon>Tricholomatineae</taxon>
        <taxon>Lyophyllaceae</taxon>
        <taxon>Hypsizygus</taxon>
    </lineage>
</organism>
<feature type="compositionally biased region" description="Acidic residues" evidence="1">
    <location>
        <begin position="67"/>
        <end position="80"/>
    </location>
</feature>
<keyword evidence="3" id="KW-1185">Reference proteome</keyword>
<dbReference type="AlphaFoldDB" id="A0A369J9M5"/>
<feature type="compositionally biased region" description="Pro residues" evidence="1">
    <location>
        <begin position="256"/>
        <end position="265"/>
    </location>
</feature>
<proteinExistence type="predicted"/>
<feature type="compositionally biased region" description="Polar residues" evidence="1">
    <location>
        <begin position="139"/>
        <end position="156"/>
    </location>
</feature>
<dbReference type="EMBL" id="LUEZ02000132">
    <property type="protein sequence ID" value="RDB16154.1"/>
    <property type="molecule type" value="Genomic_DNA"/>
</dbReference>
<feature type="compositionally biased region" description="Acidic residues" evidence="1">
    <location>
        <begin position="194"/>
        <end position="203"/>
    </location>
</feature>
<comment type="caution">
    <text evidence="2">The sequence shown here is derived from an EMBL/GenBank/DDBJ whole genome shotgun (WGS) entry which is preliminary data.</text>
</comment>
<feature type="compositionally biased region" description="Acidic residues" evidence="1">
    <location>
        <begin position="88"/>
        <end position="110"/>
    </location>
</feature>
<feature type="compositionally biased region" description="Basic and acidic residues" evidence="1">
    <location>
        <begin position="45"/>
        <end position="57"/>
    </location>
</feature>
<evidence type="ECO:0000256" key="1">
    <source>
        <dbReference type="SAM" id="MobiDB-lite"/>
    </source>
</evidence>
<dbReference type="OrthoDB" id="3263746at2759"/>
<feature type="compositionally biased region" description="Pro residues" evidence="1">
    <location>
        <begin position="584"/>
        <end position="595"/>
    </location>
</feature>
<gene>
    <name evidence="2" type="ORF">Hypma_003344</name>
</gene>
<protein>
    <submittedName>
        <fullName evidence="2">Uncharacterized protein</fullName>
    </submittedName>
</protein>
<feature type="region of interest" description="Disordered" evidence="1">
    <location>
        <begin position="575"/>
        <end position="595"/>
    </location>
</feature>